<sequence length="68" mass="7589">MINTIEQPVKVLRAPQIKQDGVFDFASSPTPPELASSFANGVDIYIPELTHFMPMQDPERIAALIFED</sequence>
<dbReference type="KEGG" id="phao:HF685_15925"/>
<keyword evidence="2" id="KW-1185">Reference proteome</keyword>
<name>A0A6H2DS21_9SPHN</name>
<proteinExistence type="predicted"/>
<dbReference type="RefSeq" id="WP_168821007.1">
    <property type="nucleotide sequence ID" value="NZ_CP051217.1"/>
</dbReference>
<dbReference type="Proteomes" id="UP000501600">
    <property type="component" value="Chromosome"/>
</dbReference>
<accession>A0A6H2DS21</accession>
<evidence type="ECO:0000313" key="2">
    <source>
        <dbReference type="Proteomes" id="UP000501600"/>
    </source>
</evidence>
<dbReference type="EMBL" id="CP051217">
    <property type="protein sequence ID" value="QJB70561.1"/>
    <property type="molecule type" value="Genomic_DNA"/>
</dbReference>
<gene>
    <name evidence="1" type="ORF">HF685_15925</name>
</gene>
<evidence type="ECO:0000313" key="1">
    <source>
        <dbReference type="EMBL" id="QJB70561.1"/>
    </source>
</evidence>
<dbReference type="AlphaFoldDB" id="A0A6H2DS21"/>
<evidence type="ECO:0008006" key="3">
    <source>
        <dbReference type="Google" id="ProtNLM"/>
    </source>
</evidence>
<organism evidence="1 2">
    <name type="scientific">Parasphingorhabdus halotolerans</name>
    <dbReference type="NCBI Taxonomy" id="2725558"/>
    <lineage>
        <taxon>Bacteria</taxon>
        <taxon>Pseudomonadati</taxon>
        <taxon>Pseudomonadota</taxon>
        <taxon>Alphaproteobacteria</taxon>
        <taxon>Sphingomonadales</taxon>
        <taxon>Sphingomonadaceae</taxon>
        <taxon>Parasphingorhabdus</taxon>
    </lineage>
</organism>
<protein>
    <recommendedName>
        <fullName evidence="3">Alpha/beta hydrolase family protein</fullName>
    </recommendedName>
</protein>
<reference evidence="1 2" key="1">
    <citation type="submission" date="2020-04" db="EMBL/GenBank/DDBJ databases">
        <title>Genome sequence for Sphingorhabdus sp. strain M1.</title>
        <authorList>
            <person name="Park S.-J."/>
        </authorList>
    </citation>
    <scope>NUCLEOTIDE SEQUENCE [LARGE SCALE GENOMIC DNA]</scope>
    <source>
        <strain evidence="1 2">JK6</strain>
    </source>
</reference>